<keyword evidence="6" id="KW-0029">Amino-acid transport</keyword>
<dbReference type="NCBIfam" id="TIGR01726">
    <property type="entry name" value="HEQRo_perm_3TM"/>
    <property type="match status" value="1"/>
</dbReference>
<feature type="transmembrane region" description="Helical" evidence="9">
    <location>
        <begin position="369"/>
        <end position="394"/>
    </location>
</feature>
<evidence type="ECO:0000256" key="7">
    <source>
        <dbReference type="ARBA" id="ARBA00022989"/>
    </source>
</evidence>
<dbReference type="InterPro" id="IPR010065">
    <property type="entry name" value="AA_ABC_transptr_permease_3TM"/>
</dbReference>
<feature type="transmembrane region" description="Helical" evidence="9">
    <location>
        <begin position="130"/>
        <end position="152"/>
    </location>
</feature>
<evidence type="ECO:0000313" key="12">
    <source>
        <dbReference type="Proteomes" id="UP000321085"/>
    </source>
</evidence>
<dbReference type="PANTHER" id="PTHR30614">
    <property type="entry name" value="MEMBRANE COMPONENT OF AMINO ACID ABC TRANSPORTER"/>
    <property type="match status" value="1"/>
</dbReference>
<dbReference type="EMBL" id="BJYU01000008">
    <property type="protein sequence ID" value="GEO13205.1"/>
    <property type="molecule type" value="Genomic_DNA"/>
</dbReference>
<dbReference type="Pfam" id="PF00528">
    <property type="entry name" value="BPD_transp_1"/>
    <property type="match status" value="1"/>
</dbReference>
<dbReference type="RefSeq" id="WP_114185454.1">
    <property type="nucleotide sequence ID" value="NZ_BJYU01000008.1"/>
</dbReference>
<dbReference type="CDD" id="cd06261">
    <property type="entry name" value="TM_PBP2"/>
    <property type="match status" value="2"/>
</dbReference>
<gene>
    <name evidence="11" type="primary">aapQ</name>
    <name evidence="11" type="ORF">MAE02_09010</name>
</gene>
<protein>
    <submittedName>
        <fullName evidence="11">Amino acid ABC transporter permease</fullName>
    </submittedName>
</protein>
<evidence type="ECO:0000256" key="4">
    <source>
        <dbReference type="ARBA" id="ARBA00022475"/>
    </source>
</evidence>
<organism evidence="11 12">
    <name type="scientific">Microvirga aerophila</name>
    <dbReference type="NCBI Taxonomy" id="670291"/>
    <lineage>
        <taxon>Bacteria</taxon>
        <taxon>Pseudomonadati</taxon>
        <taxon>Pseudomonadota</taxon>
        <taxon>Alphaproteobacteria</taxon>
        <taxon>Hyphomicrobiales</taxon>
        <taxon>Methylobacteriaceae</taxon>
        <taxon>Microvirga</taxon>
    </lineage>
</organism>
<evidence type="ECO:0000256" key="6">
    <source>
        <dbReference type="ARBA" id="ARBA00022970"/>
    </source>
</evidence>
<dbReference type="InterPro" id="IPR000515">
    <property type="entry name" value="MetI-like"/>
</dbReference>
<evidence type="ECO:0000256" key="9">
    <source>
        <dbReference type="RuleBase" id="RU363032"/>
    </source>
</evidence>
<reference evidence="11 12" key="1">
    <citation type="submission" date="2019-07" db="EMBL/GenBank/DDBJ databases">
        <title>Whole genome shotgun sequence of Microvirga aerophila NBRC 106136.</title>
        <authorList>
            <person name="Hosoyama A."/>
            <person name="Uohara A."/>
            <person name="Ohji S."/>
            <person name="Ichikawa N."/>
        </authorList>
    </citation>
    <scope>NUCLEOTIDE SEQUENCE [LARGE SCALE GENOMIC DNA]</scope>
    <source>
        <strain evidence="11 12">NBRC 106136</strain>
    </source>
</reference>
<feature type="transmembrane region" description="Helical" evidence="9">
    <location>
        <begin position="266"/>
        <end position="290"/>
    </location>
</feature>
<keyword evidence="3 9" id="KW-0813">Transport</keyword>
<keyword evidence="12" id="KW-1185">Reference proteome</keyword>
<feature type="transmembrane region" description="Helical" evidence="9">
    <location>
        <begin position="188"/>
        <end position="208"/>
    </location>
</feature>
<sequence>MSAVQTTVSQASPPKRSFLYDPNIRGYFYQGLLVFVVSYLFYMAATNAVENLQRAKIASGFGFLENTAGFDISQTLIQFSAAGSNYGEAFVVGLLNTLVVSAIGIFFATFLGFAIGIARLSSNWMVRKVAMVYVELLRNIPLLLQLLFWYIAVLGPLPQPRNSVEMGAGFFLNSRGLFMPRPLYASDAWVIPTALLIGIVGTIVFRRWARAQQESTGRQYPVGLVTLGLVVGLPVVAWLVLALVGANPVTFEMPEKGTFNLRGGMQILPEFVALLVGLTTYTAAFIAEVVRAGILAVSKGQTEASGSLGLKPGQTLRLVVIPQAMRVIVPPLTSQYLNLTKNSSLAVAIGYPDLVQVFMGTVLNQTGQAIEVVVITMGVYLTISLVTSFVMNVYNRRVAIVER</sequence>
<dbReference type="Gene3D" id="1.10.3720.10">
    <property type="entry name" value="MetI-like"/>
    <property type="match status" value="2"/>
</dbReference>
<keyword evidence="8 9" id="KW-0472">Membrane</keyword>
<dbReference type="GO" id="GO:0022857">
    <property type="term" value="F:transmembrane transporter activity"/>
    <property type="evidence" value="ECO:0007669"/>
    <property type="project" value="InterPro"/>
</dbReference>
<feature type="transmembrane region" description="Helical" evidence="9">
    <location>
        <begin position="345"/>
        <end position="363"/>
    </location>
</feature>
<evidence type="ECO:0000259" key="10">
    <source>
        <dbReference type="PROSITE" id="PS50928"/>
    </source>
</evidence>
<dbReference type="OrthoDB" id="9808531at2"/>
<comment type="similarity">
    <text evidence="2">Belongs to the binding-protein-dependent transport system permease family. HisMQ subfamily.</text>
</comment>
<feature type="transmembrane region" description="Helical" evidence="9">
    <location>
        <begin position="89"/>
        <end position="118"/>
    </location>
</feature>
<dbReference type="GO" id="GO:0006865">
    <property type="term" value="P:amino acid transport"/>
    <property type="evidence" value="ECO:0007669"/>
    <property type="project" value="UniProtKB-KW"/>
</dbReference>
<dbReference type="AlphaFoldDB" id="A0A512BMS4"/>
<dbReference type="PANTHER" id="PTHR30614:SF37">
    <property type="entry name" value="AMINO-ACID ABC TRANSPORTER PERMEASE PROTEIN YHDX-RELATED"/>
    <property type="match status" value="1"/>
</dbReference>
<dbReference type="SUPFAM" id="SSF161098">
    <property type="entry name" value="MetI-like"/>
    <property type="match status" value="2"/>
</dbReference>
<evidence type="ECO:0000256" key="2">
    <source>
        <dbReference type="ARBA" id="ARBA00010072"/>
    </source>
</evidence>
<proteinExistence type="inferred from homology"/>
<evidence type="ECO:0000256" key="8">
    <source>
        <dbReference type="ARBA" id="ARBA00023136"/>
    </source>
</evidence>
<evidence type="ECO:0000256" key="5">
    <source>
        <dbReference type="ARBA" id="ARBA00022692"/>
    </source>
</evidence>
<dbReference type="GO" id="GO:0043190">
    <property type="term" value="C:ATP-binding cassette (ABC) transporter complex"/>
    <property type="evidence" value="ECO:0007669"/>
    <property type="project" value="InterPro"/>
</dbReference>
<name>A0A512BMS4_9HYPH</name>
<keyword evidence="7 9" id="KW-1133">Transmembrane helix</keyword>
<keyword evidence="5 9" id="KW-0812">Transmembrane</keyword>
<evidence type="ECO:0000256" key="3">
    <source>
        <dbReference type="ARBA" id="ARBA00022448"/>
    </source>
</evidence>
<dbReference type="Proteomes" id="UP000321085">
    <property type="component" value="Unassembled WGS sequence"/>
</dbReference>
<comment type="caution">
    <text evidence="11">The sequence shown here is derived from an EMBL/GenBank/DDBJ whole genome shotgun (WGS) entry which is preliminary data.</text>
</comment>
<evidence type="ECO:0000313" key="11">
    <source>
        <dbReference type="EMBL" id="GEO13205.1"/>
    </source>
</evidence>
<comment type="subcellular location">
    <subcellularLocation>
        <location evidence="1">Cell inner membrane</location>
        <topology evidence="1">Multi-pass membrane protein</topology>
    </subcellularLocation>
    <subcellularLocation>
        <location evidence="9">Cell membrane</location>
        <topology evidence="9">Multi-pass membrane protein</topology>
    </subcellularLocation>
</comment>
<accession>A0A512BMS4</accession>
<dbReference type="PROSITE" id="PS50928">
    <property type="entry name" value="ABC_TM1"/>
    <property type="match status" value="1"/>
</dbReference>
<dbReference type="InterPro" id="IPR043429">
    <property type="entry name" value="ArtM/GltK/GlnP/TcyL/YhdX-like"/>
</dbReference>
<keyword evidence="4" id="KW-1003">Cell membrane</keyword>
<feature type="transmembrane region" description="Helical" evidence="9">
    <location>
        <begin position="27"/>
        <end position="45"/>
    </location>
</feature>
<evidence type="ECO:0000256" key="1">
    <source>
        <dbReference type="ARBA" id="ARBA00004429"/>
    </source>
</evidence>
<dbReference type="InterPro" id="IPR035906">
    <property type="entry name" value="MetI-like_sf"/>
</dbReference>
<feature type="transmembrane region" description="Helical" evidence="9">
    <location>
        <begin position="220"/>
        <end position="246"/>
    </location>
</feature>
<feature type="domain" description="ABC transmembrane type-1" evidence="10">
    <location>
        <begin position="94"/>
        <end position="391"/>
    </location>
</feature>